<sequence length="104" mass="11844">MYFLTKMPCVTIISCISIGDGFMGKTDKLLAKFLNSKKTFEWDELVVLFSSLGYVKKEMQGSRVRFFNAEINHTILMHRPHPESYIKGGTLKAIKQNLKEAGLL</sequence>
<name>A0A1W5W6R1_ECOLX</name>
<dbReference type="EMBL" id="KY770025">
    <property type="protein sequence ID" value="ARH01998.1"/>
    <property type="molecule type" value="Genomic_DNA"/>
</dbReference>
<reference evidence="1" key="1">
    <citation type="submission" date="2017-03" db="EMBL/GenBank/DDBJ databases">
        <title>Colistin-Resistant mcr-1-Positive Escherichia coli in Public Beaches, an Infectious Threat Emerging in Recreational Waters.</title>
        <authorList>
            <person name="Fernandes M.R."/>
            <person name="Sellera F.P."/>
            <person name="Esposito F."/>
            <person name="Cerdeira L."/>
            <person name="Lincopan N."/>
        </authorList>
    </citation>
    <scope>NUCLEOTIDE SEQUENCE</scope>
    <source>
        <strain evidence="1">ICBEC13AM</strain>
        <plasmid evidence="1">pICBEC13AM</plasmid>
    </source>
</reference>
<keyword evidence="1" id="KW-0614">Plasmid</keyword>
<gene>
    <name evidence="1" type="ORF">ICBEC13AM_00007</name>
</gene>
<dbReference type="AlphaFoldDB" id="A0A1W5W6R1"/>
<evidence type="ECO:0008006" key="2">
    <source>
        <dbReference type="Google" id="ProtNLM"/>
    </source>
</evidence>
<dbReference type="InterPro" id="IPR012933">
    <property type="entry name" value="HicA_mRNA_interferase"/>
</dbReference>
<accession>A0A1W5W6R1</accession>
<dbReference type="Pfam" id="PF07927">
    <property type="entry name" value="HicA_toxin"/>
    <property type="match status" value="1"/>
</dbReference>
<protein>
    <recommendedName>
        <fullName evidence="2">Type II toxin-antitoxin system HicA family toxin</fullName>
    </recommendedName>
</protein>
<evidence type="ECO:0000313" key="1">
    <source>
        <dbReference type="EMBL" id="ARH01998.1"/>
    </source>
</evidence>
<organism evidence="1">
    <name type="scientific">Escherichia coli</name>
    <dbReference type="NCBI Taxonomy" id="562"/>
    <lineage>
        <taxon>Bacteria</taxon>
        <taxon>Pseudomonadati</taxon>
        <taxon>Pseudomonadota</taxon>
        <taxon>Gammaproteobacteria</taxon>
        <taxon>Enterobacterales</taxon>
        <taxon>Enterobacteriaceae</taxon>
        <taxon>Escherichia</taxon>
    </lineage>
</organism>
<dbReference type="GO" id="GO:0003729">
    <property type="term" value="F:mRNA binding"/>
    <property type="evidence" value="ECO:0007669"/>
    <property type="project" value="InterPro"/>
</dbReference>
<proteinExistence type="predicted"/>
<geneLocation type="plasmid" evidence="1">
    <name>pICBEC13AM</name>
</geneLocation>